<proteinExistence type="predicted"/>
<dbReference type="Proteomes" id="UP000078070">
    <property type="component" value="Chromosome"/>
</dbReference>
<organism evidence="1 2">
    <name type="scientific">Marinobacterium aestuarii</name>
    <dbReference type="NCBI Taxonomy" id="1821621"/>
    <lineage>
        <taxon>Bacteria</taxon>
        <taxon>Pseudomonadati</taxon>
        <taxon>Pseudomonadota</taxon>
        <taxon>Gammaproteobacteria</taxon>
        <taxon>Oceanospirillales</taxon>
        <taxon>Oceanospirillaceae</taxon>
        <taxon>Marinobacterium</taxon>
    </lineage>
</organism>
<reference evidence="2" key="1">
    <citation type="submission" date="2016-05" db="EMBL/GenBank/DDBJ databases">
        <authorList>
            <person name="Baek K."/>
            <person name="Yang S.-J."/>
        </authorList>
    </citation>
    <scope>NUCLEOTIDE SEQUENCE [LARGE SCALE GENOMIC DNA]</scope>
    <source>
        <strain evidence="2">ST58-10</strain>
    </source>
</reference>
<evidence type="ECO:0000313" key="1">
    <source>
        <dbReference type="EMBL" id="ANG64404.1"/>
    </source>
</evidence>
<dbReference type="AlphaFoldDB" id="A0A1A9F260"/>
<dbReference type="Pfam" id="PF11136">
    <property type="entry name" value="DUF2889"/>
    <property type="match status" value="1"/>
</dbReference>
<dbReference type="OrthoDB" id="7058534at2"/>
<name>A0A1A9F260_9GAMM</name>
<gene>
    <name evidence="1" type="ORF">A8C75_19295</name>
</gene>
<accession>A0A1A9F260</accession>
<keyword evidence="2" id="KW-1185">Reference proteome</keyword>
<sequence>MSTFHRRVDITSLQHQTAGTVRAALEDNFHHFRVWVRHYDRVLTAIGGEALRYPYSACPEATDQLQQLVGMPLDAIAHSVTRQVDAQHQCTHLLDLAGLAIANAARQTTRRRYDIQIPQRVDGHTSARLLRDGCELLTWELKDSVVQAPDPYCNINLRQGMARWALDTLPHEEAEAALLLRRCTLISLGLEKNLDAQVHASSTGLCYSQQPDRAAIAARIIGSTWNFSERQPTLCADDQLWLSQLTLSPAGSA</sequence>
<reference evidence="1 2" key="2">
    <citation type="journal article" date="2018" name="Int. J. Syst. Evol. Microbiol.">
        <title>Marinobacterium aestuarii sp. nov., a benzene-degrading marine bacterium isolated from estuary sediment.</title>
        <authorList>
            <person name="Bae S.S."/>
            <person name="Jung J."/>
            <person name="Chung D."/>
            <person name="Baek K."/>
        </authorList>
    </citation>
    <scope>NUCLEOTIDE SEQUENCE [LARGE SCALE GENOMIC DNA]</scope>
    <source>
        <strain evidence="1 2">ST58-10</strain>
    </source>
</reference>
<dbReference type="InterPro" id="IPR021312">
    <property type="entry name" value="DUF2889"/>
</dbReference>
<evidence type="ECO:0008006" key="3">
    <source>
        <dbReference type="Google" id="ProtNLM"/>
    </source>
</evidence>
<evidence type="ECO:0000313" key="2">
    <source>
        <dbReference type="Proteomes" id="UP000078070"/>
    </source>
</evidence>
<dbReference type="EMBL" id="CP015839">
    <property type="protein sequence ID" value="ANG64404.1"/>
    <property type="molecule type" value="Genomic_DNA"/>
</dbReference>
<dbReference type="RefSeq" id="WP_067385977.1">
    <property type="nucleotide sequence ID" value="NZ_CP015839.1"/>
</dbReference>
<protein>
    <recommendedName>
        <fullName evidence="3">DUF2889 domain-containing protein</fullName>
    </recommendedName>
</protein>
<dbReference type="KEGG" id="mars:A8C75_19295"/>